<feature type="transmembrane region" description="Helical" evidence="1">
    <location>
        <begin position="5"/>
        <end position="25"/>
    </location>
</feature>
<protein>
    <submittedName>
        <fullName evidence="2">Uncharacterized protein</fullName>
    </submittedName>
</protein>
<keyword evidence="3" id="KW-1185">Reference proteome</keyword>
<dbReference type="EMBL" id="CP053923">
    <property type="protein sequence ID" value="QNT69721.1"/>
    <property type="molecule type" value="Genomic_DNA"/>
</dbReference>
<dbReference type="PROSITE" id="PS51257">
    <property type="entry name" value="PROKAR_LIPOPROTEIN"/>
    <property type="match status" value="1"/>
</dbReference>
<evidence type="ECO:0000313" key="2">
    <source>
        <dbReference type="EMBL" id="QNT69721.1"/>
    </source>
</evidence>
<keyword evidence="1" id="KW-1133">Transmembrane helix</keyword>
<evidence type="ECO:0000256" key="1">
    <source>
        <dbReference type="SAM" id="Phobius"/>
    </source>
</evidence>
<gene>
    <name evidence="2" type="ORF">HQ394_10785</name>
</gene>
<evidence type="ECO:0000313" key="3">
    <source>
        <dbReference type="Proteomes" id="UP000516369"/>
    </source>
</evidence>
<dbReference type="InterPro" id="IPR046093">
    <property type="entry name" value="DUF6111"/>
</dbReference>
<dbReference type="Proteomes" id="UP000516369">
    <property type="component" value="Chromosome"/>
</dbReference>
<dbReference type="RefSeq" id="WP_190260236.1">
    <property type="nucleotide sequence ID" value="NZ_CP053923.1"/>
</dbReference>
<name>A0A7H1N1Y5_9PROT</name>
<reference evidence="2 3" key="1">
    <citation type="submission" date="2020-05" db="EMBL/GenBank/DDBJ databases">
        <title>Complete closed genome sequence of Defluviicoccus vanus.</title>
        <authorList>
            <person name="Bessarab I."/>
            <person name="Arumugam K."/>
            <person name="Maszenan A.M."/>
            <person name="Seviour R.J."/>
            <person name="Williams R.B."/>
        </authorList>
    </citation>
    <scope>NUCLEOTIDE SEQUENCE [LARGE SCALE GENOMIC DNA]</scope>
    <source>
        <strain evidence="2 3">Ben 114</strain>
    </source>
</reference>
<dbReference type="AlphaFoldDB" id="A0A7H1N1Y5"/>
<accession>A0A7H1N1Y5</accession>
<dbReference type="KEGG" id="dvn:HQ394_10785"/>
<feature type="transmembrane region" description="Helical" evidence="1">
    <location>
        <begin position="50"/>
        <end position="70"/>
    </location>
</feature>
<keyword evidence="1" id="KW-0812">Transmembrane</keyword>
<proteinExistence type="predicted"/>
<organism evidence="2 3">
    <name type="scientific">Defluviicoccus vanus</name>
    <dbReference type="NCBI Taxonomy" id="111831"/>
    <lineage>
        <taxon>Bacteria</taxon>
        <taxon>Pseudomonadati</taxon>
        <taxon>Pseudomonadota</taxon>
        <taxon>Alphaproteobacteria</taxon>
        <taxon>Rhodospirillales</taxon>
        <taxon>Rhodospirillaceae</taxon>
        <taxon>Defluviicoccus</taxon>
    </lineage>
</organism>
<sequence>MNRILLQYLLPLLLPTVVYLVWWWATGCRQAATGDGSGTRKPASLTQGPWFWLVLAGVALMSAGLIHTALTTGEAPGGRYVAPHLEDGRVVPGRVVRD</sequence>
<keyword evidence="1" id="KW-0472">Membrane</keyword>
<dbReference type="Pfam" id="PF19606">
    <property type="entry name" value="DUF6111"/>
    <property type="match status" value="1"/>
</dbReference>